<reference evidence="10" key="1">
    <citation type="submission" date="2025-08" db="UniProtKB">
        <authorList>
            <consortium name="RefSeq"/>
        </authorList>
    </citation>
    <scope>IDENTIFICATION</scope>
    <source>
        <tissue evidence="10">Whole body</tissue>
    </source>
</reference>
<name>A0A6J1QVK2_9HYME</name>
<evidence type="ECO:0000256" key="7">
    <source>
        <dbReference type="ARBA" id="ARBA00023242"/>
    </source>
</evidence>
<dbReference type="GO" id="GO:0016787">
    <property type="term" value="F:hydrolase activity"/>
    <property type="evidence" value="ECO:0007669"/>
    <property type="project" value="UniProtKB-KW"/>
</dbReference>
<evidence type="ECO:0000256" key="2">
    <source>
        <dbReference type="ARBA" id="ARBA00004123"/>
    </source>
</evidence>
<evidence type="ECO:0000256" key="5">
    <source>
        <dbReference type="ARBA" id="ARBA00022723"/>
    </source>
</evidence>
<dbReference type="PANTHER" id="PTHR22930:SF269">
    <property type="entry name" value="NUCLEASE HARBI1-LIKE PROTEIN"/>
    <property type="match status" value="1"/>
</dbReference>
<keyword evidence="4" id="KW-0540">Nuclease</keyword>
<evidence type="ECO:0000313" key="10">
    <source>
        <dbReference type="RefSeq" id="XP_024886639.1"/>
    </source>
</evidence>
<protein>
    <submittedName>
        <fullName evidence="10">Protein ALP1-like</fullName>
    </submittedName>
</protein>
<dbReference type="PANTHER" id="PTHR22930">
    <property type="match status" value="1"/>
</dbReference>
<comment type="cofactor">
    <cofactor evidence="1">
        <name>a divalent metal cation</name>
        <dbReference type="ChEBI" id="CHEBI:60240"/>
    </cofactor>
</comment>
<evidence type="ECO:0000313" key="9">
    <source>
        <dbReference type="Proteomes" id="UP000504618"/>
    </source>
</evidence>
<dbReference type="GO" id="GO:0005634">
    <property type="term" value="C:nucleus"/>
    <property type="evidence" value="ECO:0007669"/>
    <property type="project" value="UniProtKB-SubCell"/>
</dbReference>
<organism evidence="9 10">
    <name type="scientific">Temnothorax curvispinosus</name>
    <dbReference type="NCBI Taxonomy" id="300111"/>
    <lineage>
        <taxon>Eukaryota</taxon>
        <taxon>Metazoa</taxon>
        <taxon>Ecdysozoa</taxon>
        <taxon>Arthropoda</taxon>
        <taxon>Hexapoda</taxon>
        <taxon>Insecta</taxon>
        <taxon>Pterygota</taxon>
        <taxon>Neoptera</taxon>
        <taxon>Endopterygota</taxon>
        <taxon>Hymenoptera</taxon>
        <taxon>Apocrita</taxon>
        <taxon>Aculeata</taxon>
        <taxon>Formicoidea</taxon>
        <taxon>Formicidae</taxon>
        <taxon>Myrmicinae</taxon>
        <taxon>Temnothorax</taxon>
    </lineage>
</organism>
<comment type="similarity">
    <text evidence="3">Belongs to the HARBI1 family.</text>
</comment>
<dbReference type="InterPro" id="IPR045249">
    <property type="entry name" value="HARBI1-like"/>
</dbReference>
<evidence type="ECO:0000256" key="6">
    <source>
        <dbReference type="ARBA" id="ARBA00022801"/>
    </source>
</evidence>
<feature type="domain" description="DDE Tnp4" evidence="8">
    <location>
        <begin position="109"/>
        <end position="273"/>
    </location>
</feature>
<proteinExistence type="inferred from homology"/>
<sequence>MTATQLEELLGMVGPRLQKQDVIRQSISPAERLALTLRYLASGDSMISMSYQYLVGVTTAGNIIHETCKAIWDVLCPLVLSGRLEEGDWVDIANDFNERWNFVHCIGAIDGKHVTIQCPKNAGSAFYNYKHSHSIVLMAICDANYIIRFVDIGAYGRRSDGGVFKESAMGKAFEEGRMNIPQPAVLGEGGPILPYCLVGDEAFPLKPYLLRPYPGRGLTPEQEMYNYRLSRARRIIENVFGILASQWRVYRKPIIASPDNAKLMVQATVCLHNWLRRQDIDENAYVPPGLIDVDDPRTVQMASDQGLGVSSWKMDAHSETSQTVDRT</sequence>
<dbReference type="GeneID" id="112464082"/>
<keyword evidence="7" id="KW-0539">Nucleus</keyword>
<evidence type="ECO:0000256" key="4">
    <source>
        <dbReference type="ARBA" id="ARBA00022722"/>
    </source>
</evidence>
<dbReference type="AlphaFoldDB" id="A0A6J1QVK2"/>
<keyword evidence="9" id="KW-1185">Reference proteome</keyword>
<evidence type="ECO:0000259" key="8">
    <source>
        <dbReference type="Pfam" id="PF13359"/>
    </source>
</evidence>
<dbReference type="OrthoDB" id="6627079at2759"/>
<comment type="subcellular location">
    <subcellularLocation>
        <location evidence="2">Nucleus</location>
    </subcellularLocation>
</comment>
<dbReference type="Pfam" id="PF13359">
    <property type="entry name" value="DDE_Tnp_4"/>
    <property type="match status" value="1"/>
</dbReference>
<evidence type="ECO:0000256" key="1">
    <source>
        <dbReference type="ARBA" id="ARBA00001968"/>
    </source>
</evidence>
<gene>
    <name evidence="10" type="primary">LOC112464082</name>
</gene>
<dbReference type="InterPro" id="IPR027806">
    <property type="entry name" value="HARBI1_dom"/>
</dbReference>
<keyword evidence="6" id="KW-0378">Hydrolase</keyword>
<keyword evidence="5" id="KW-0479">Metal-binding</keyword>
<dbReference type="GO" id="GO:0004518">
    <property type="term" value="F:nuclease activity"/>
    <property type="evidence" value="ECO:0007669"/>
    <property type="project" value="UniProtKB-KW"/>
</dbReference>
<evidence type="ECO:0000256" key="3">
    <source>
        <dbReference type="ARBA" id="ARBA00006958"/>
    </source>
</evidence>
<dbReference type="RefSeq" id="XP_024886639.1">
    <property type="nucleotide sequence ID" value="XM_025030871.1"/>
</dbReference>
<dbReference type="Proteomes" id="UP000504618">
    <property type="component" value="Unplaced"/>
</dbReference>
<dbReference type="GO" id="GO:0046872">
    <property type="term" value="F:metal ion binding"/>
    <property type="evidence" value="ECO:0007669"/>
    <property type="project" value="UniProtKB-KW"/>
</dbReference>
<accession>A0A6J1QVK2</accession>